<dbReference type="VEuPathDB" id="TriTrypDB:TEOVI_000338000"/>
<dbReference type="InterPro" id="IPR006594">
    <property type="entry name" value="LisH"/>
</dbReference>
<accession>A0A1G4IHQ3</accession>
<evidence type="ECO:0000313" key="3">
    <source>
        <dbReference type="Proteomes" id="UP000195570"/>
    </source>
</evidence>
<dbReference type="AlphaFoldDB" id="A0A1G4IHQ3"/>
<name>A0A1G4IHQ3_TRYEQ</name>
<evidence type="ECO:0000313" key="2">
    <source>
        <dbReference type="EMBL" id="SCU71799.1"/>
    </source>
</evidence>
<dbReference type="EMBL" id="CZPT02001737">
    <property type="protein sequence ID" value="SCU71799.1"/>
    <property type="molecule type" value="Genomic_DNA"/>
</dbReference>
<organism evidence="2 3">
    <name type="scientific">Trypanosoma equiperdum</name>
    <dbReference type="NCBI Taxonomy" id="5694"/>
    <lineage>
        <taxon>Eukaryota</taxon>
        <taxon>Discoba</taxon>
        <taxon>Euglenozoa</taxon>
        <taxon>Kinetoplastea</taxon>
        <taxon>Metakinetoplastina</taxon>
        <taxon>Trypanosomatida</taxon>
        <taxon>Trypanosomatidae</taxon>
        <taxon>Trypanosoma</taxon>
    </lineage>
</organism>
<protein>
    <submittedName>
        <fullName evidence="2">Uncharacterized protein</fullName>
    </submittedName>
</protein>
<comment type="caution">
    <text evidence="2">The sequence shown here is derived from an EMBL/GenBank/DDBJ whole genome shotgun (WGS) entry which is preliminary data.</text>
</comment>
<evidence type="ECO:0000256" key="1">
    <source>
        <dbReference type="SAM" id="MobiDB-lite"/>
    </source>
</evidence>
<keyword evidence="3" id="KW-1185">Reference proteome</keyword>
<dbReference type="GeneID" id="92377320"/>
<dbReference type="PROSITE" id="PS50896">
    <property type="entry name" value="LISH"/>
    <property type="match status" value="1"/>
</dbReference>
<sequence length="241" mass="26340">MEEGHAMEDDVNEINTTLLGLQQAFAAAMRESGVMGKMRAQLRAAAIGVIRADPCLRDSALGTVLQPAELPLEGRVALLLIEDFLRTHGLKLAGGVFEEECNISMVGEAERHIVEQQRQYQPSQGTPRSSLLESLLARVIDPRECQQLQQQKTGAAPVAHALPHLGQSVAPSPAAATSTTHTVKRERRRPAAELSVPLEVQGRSEITAWLKEYEDSVDFSDSSLEDMPCVDEQIFDAVIHL</sequence>
<feature type="compositionally biased region" description="Low complexity" evidence="1">
    <location>
        <begin position="170"/>
        <end position="181"/>
    </location>
</feature>
<feature type="region of interest" description="Disordered" evidence="1">
    <location>
        <begin position="168"/>
        <end position="190"/>
    </location>
</feature>
<gene>
    <name evidence="2" type="ORF">TEOVI_000338000</name>
</gene>
<reference evidence="2" key="1">
    <citation type="submission" date="2016-09" db="EMBL/GenBank/DDBJ databases">
        <authorList>
            <person name="Hebert L."/>
            <person name="Moumen B."/>
        </authorList>
    </citation>
    <scope>NUCLEOTIDE SEQUENCE [LARGE SCALE GENOMIC DNA]</scope>
    <source>
        <strain evidence="2">OVI</strain>
    </source>
</reference>
<proteinExistence type="predicted"/>
<dbReference type="Proteomes" id="UP000195570">
    <property type="component" value="Unassembled WGS sequence"/>
</dbReference>
<dbReference type="RefSeq" id="XP_067082395.1">
    <property type="nucleotide sequence ID" value="XM_067226294.1"/>
</dbReference>